<dbReference type="InterPro" id="IPR052708">
    <property type="entry name" value="PxpC"/>
</dbReference>
<reference evidence="5 6" key="1">
    <citation type="submission" date="2021-12" db="EMBL/GenBank/DDBJ databases">
        <title>Sinirhodobacter sp. WL0062 is a bacterium isolated from seawater.</title>
        <authorList>
            <person name="Wang L."/>
            <person name="He W."/>
            <person name="Zhang D.-F."/>
        </authorList>
    </citation>
    <scope>NUCLEOTIDE SEQUENCE [LARGE SCALE GENOMIC DNA]</scope>
    <source>
        <strain evidence="5 6">WL0062</strain>
    </source>
</reference>
<keyword evidence="2" id="KW-0378">Hydrolase</keyword>
<comment type="caution">
    <text evidence="5">The sequence shown here is derived from an EMBL/GenBank/DDBJ whole genome shotgun (WGS) entry which is preliminary data.</text>
</comment>
<dbReference type="InterPro" id="IPR029000">
    <property type="entry name" value="Cyclophilin-like_dom_sf"/>
</dbReference>
<evidence type="ECO:0000313" key="5">
    <source>
        <dbReference type="EMBL" id="MCE5972804.1"/>
    </source>
</evidence>
<evidence type="ECO:0000313" key="6">
    <source>
        <dbReference type="Proteomes" id="UP001521181"/>
    </source>
</evidence>
<dbReference type="SMART" id="SM00797">
    <property type="entry name" value="AHS2"/>
    <property type="match status" value="1"/>
</dbReference>
<name>A0ABS8YSF3_9RHOB</name>
<dbReference type="InterPro" id="IPR003778">
    <property type="entry name" value="CT_A_B"/>
</dbReference>
<keyword evidence="3" id="KW-0067">ATP-binding</keyword>
<feature type="domain" description="Carboxyltransferase" evidence="4">
    <location>
        <begin position="26"/>
        <end position="300"/>
    </location>
</feature>
<dbReference type="PANTHER" id="PTHR43309:SF3">
    <property type="entry name" value="5-OXOPROLINASE SUBUNIT C"/>
    <property type="match status" value="1"/>
</dbReference>
<evidence type="ECO:0000256" key="2">
    <source>
        <dbReference type="ARBA" id="ARBA00022801"/>
    </source>
</evidence>
<evidence type="ECO:0000256" key="3">
    <source>
        <dbReference type="ARBA" id="ARBA00022840"/>
    </source>
</evidence>
<dbReference type="Proteomes" id="UP001521181">
    <property type="component" value="Unassembled WGS sequence"/>
</dbReference>
<sequence length="338" mass="34938">MSGWLDILSIGPSVTVQDLGRPGHLAQGLSPGGATDRRAIYEAAALLGQATPRACLEMAGMGGRFRLTLDTRIALTGAPMRALLEGEALRWNASHLLPAGSVLDIGACESGAFGYLSVGGGLACTPLIGAQSAHLAAGIGHRLQPADRLPLLADPTPDAPCLALTPEPRLSGGTLRVIPGPQTALFSADERARFFATAFTVTRGNRQGVTLAHSGAPFAPEAAGSLVSDLITSGDIQMTGAGVPMVLLAECQTVGGYPRLGTILPVDLPILAQASPGTTLRFREIGLPEAEAASPPESQWLAPLRRACQPLIRSPHDIADLLGYQLISGMVRGDEEGT</sequence>
<evidence type="ECO:0000256" key="1">
    <source>
        <dbReference type="ARBA" id="ARBA00022741"/>
    </source>
</evidence>
<dbReference type="Pfam" id="PF02626">
    <property type="entry name" value="CT_A_B"/>
    <property type="match status" value="1"/>
</dbReference>
<organism evidence="5 6">
    <name type="scientific">Rhodobacter flavimaris</name>
    <dbReference type="NCBI Taxonomy" id="2907145"/>
    <lineage>
        <taxon>Bacteria</taxon>
        <taxon>Pseudomonadati</taxon>
        <taxon>Pseudomonadota</taxon>
        <taxon>Alphaproteobacteria</taxon>
        <taxon>Rhodobacterales</taxon>
        <taxon>Rhodobacter group</taxon>
        <taxon>Rhodobacter</taxon>
    </lineage>
</organism>
<gene>
    <name evidence="5" type="ORF">LZA78_04880</name>
</gene>
<dbReference type="SUPFAM" id="SSF50891">
    <property type="entry name" value="Cyclophilin-like"/>
    <property type="match status" value="1"/>
</dbReference>
<dbReference type="EMBL" id="JAJUOS010000003">
    <property type="protein sequence ID" value="MCE5972804.1"/>
    <property type="molecule type" value="Genomic_DNA"/>
</dbReference>
<proteinExistence type="predicted"/>
<keyword evidence="1" id="KW-0547">Nucleotide-binding</keyword>
<accession>A0ABS8YSF3</accession>
<dbReference type="Gene3D" id="2.40.100.10">
    <property type="entry name" value="Cyclophilin-like"/>
    <property type="match status" value="1"/>
</dbReference>
<dbReference type="RefSeq" id="WP_233675819.1">
    <property type="nucleotide sequence ID" value="NZ_JAJUOS010000003.1"/>
</dbReference>
<protein>
    <submittedName>
        <fullName evidence="5">Biotin-dependent carboxyltransferase family protein</fullName>
    </submittedName>
</protein>
<keyword evidence="6" id="KW-1185">Reference proteome</keyword>
<evidence type="ECO:0000259" key="4">
    <source>
        <dbReference type="SMART" id="SM00797"/>
    </source>
</evidence>
<dbReference type="PANTHER" id="PTHR43309">
    <property type="entry name" value="5-OXOPROLINASE SUBUNIT C"/>
    <property type="match status" value="1"/>
</dbReference>